<proteinExistence type="predicted"/>
<dbReference type="InterPro" id="IPR015170">
    <property type="entry name" value="DUF1924_SHP"/>
</dbReference>
<evidence type="ECO:0000313" key="7">
    <source>
        <dbReference type="EMBL" id="EAR08812.1"/>
    </source>
</evidence>
<gene>
    <name evidence="7" type="ORF">MED297_09111</name>
</gene>
<feature type="signal peptide" evidence="5">
    <location>
        <begin position="1"/>
        <end position="23"/>
    </location>
</feature>
<dbReference type="GO" id="GO:0020037">
    <property type="term" value="F:heme binding"/>
    <property type="evidence" value="ECO:0007669"/>
    <property type="project" value="InterPro"/>
</dbReference>
<feature type="domain" description="Cytochrome c" evidence="6">
    <location>
        <begin position="39"/>
        <end position="128"/>
    </location>
</feature>
<keyword evidence="8" id="KW-1185">Reference proteome</keyword>
<dbReference type="Pfam" id="PF09086">
    <property type="entry name" value="DUF1924"/>
    <property type="match status" value="1"/>
</dbReference>
<dbReference type="EMBL" id="AAOE01000016">
    <property type="protein sequence ID" value="EAR08812.1"/>
    <property type="molecule type" value="Genomic_DNA"/>
</dbReference>
<dbReference type="OrthoDB" id="5295318at2"/>
<evidence type="ECO:0000256" key="4">
    <source>
        <dbReference type="PROSITE-ProRule" id="PRU00433"/>
    </source>
</evidence>
<dbReference type="InterPro" id="IPR009056">
    <property type="entry name" value="Cyt_c-like_dom"/>
</dbReference>
<dbReference type="AlphaFoldDB" id="A4BGK6"/>
<dbReference type="PROSITE" id="PS51007">
    <property type="entry name" value="CYTC"/>
    <property type="match status" value="1"/>
</dbReference>
<evidence type="ECO:0000256" key="1">
    <source>
        <dbReference type="ARBA" id="ARBA00022617"/>
    </source>
</evidence>
<evidence type="ECO:0000256" key="2">
    <source>
        <dbReference type="ARBA" id="ARBA00022723"/>
    </source>
</evidence>
<dbReference type="InterPro" id="IPR036909">
    <property type="entry name" value="Cyt_c-like_dom_sf"/>
</dbReference>
<organism evidence="7 8">
    <name type="scientific">Reinekea blandensis MED297</name>
    <dbReference type="NCBI Taxonomy" id="314283"/>
    <lineage>
        <taxon>Bacteria</taxon>
        <taxon>Pseudomonadati</taxon>
        <taxon>Pseudomonadota</taxon>
        <taxon>Gammaproteobacteria</taxon>
        <taxon>Oceanospirillales</taxon>
        <taxon>Saccharospirillaceae</taxon>
        <taxon>Reinekea</taxon>
    </lineage>
</organism>
<dbReference type="Gene3D" id="1.10.760.10">
    <property type="entry name" value="Cytochrome c-like domain"/>
    <property type="match status" value="1"/>
</dbReference>
<keyword evidence="1 4" id="KW-0349">Heme</keyword>
<feature type="chain" id="PRO_5002665299" evidence="5">
    <location>
        <begin position="24"/>
        <end position="128"/>
    </location>
</feature>
<dbReference type="SUPFAM" id="SSF46626">
    <property type="entry name" value="Cytochrome c"/>
    <property type="match status" value="1"/>
</dbReference>
<dbReference type="GO" id="GO:0046872">
    <property type="term" value="F:metal ion binding"/>
    <property type="evidence" value="ECO:0007669"/>
    <property type="project" value="UniProtKB-KW"/>
</dbReference>
<dbReference type="RefSeq" id="WP_008046061.1">
    <property type="nucleotide sequence ID" value="NZ_CH724152.1"/>
</dbReference>
<evidence type="ECO:0000256" key="5">
    <source>
        <dbReference type="SAM" id="SignalP"/>
    </source>
</evidence>
<protein>
    <submittedName>
        <fullName evidence="7">Mono-heme class I cytochrome c</fullName>
    </submittedName>
</protein>
<evidence type="ECO:0000256" key="3">
    <source>
        <dbReference type="ARBA" id="ARBA00023004"/>
    </source>
</evidence>
<sequence>MINRFMFLMLMSLSIPMAISSDAVDQLLSDYGQTTTEPFSAERGQAFWQTKGAGNLSCAGCHGQDVTNPGKHSRTGKVIAPMARSVNASRLTDVRTIEKWLFRNCKTVWSRECTVQEKGDVLVWLQQQ</sequence>
<comment type="caution">
    <text evidence="7">The sequence shown here is derived from an EMBL/GenBank/DDBJ whole genome shotgun (WGS) entry which is preliminary data.</text>
</comment>
<evidence type="ECO:0000259" key="6">
    <source>
        <dbReference type="PROSITE" id="PS51007"/>
    </source>
</evidence>
<dbReference type="Proteomes" id="UP000005953">
    <property type="component" value="Unassembled WGS sequence"/>
</dbReference>
<dbReference type="STRING" id="314283.MED297_09111"/>
<keyword evidence="3 4" id="KW-0408">Iron</keyword>
<accession>A4BGK6</accession>
<evidence type="ECO:0000313" key="8">
    <source>
        <dbReference type="Proteomes" id="UP000005953"/>
    </source>
</evidence>
<name>A4BGK6_9GAMM</name>
<dbReference type="GO" id="GO:0009055">
    <property type="term" value="F:electron transfer activity"/>
    <property type="evidence" value="ECO:0007669"/>
    <property type="project" value="InterPro"/>
</dbReference>
<reference evidence="7 8" key="1">
    <citation type="submission" date="2006-02" db="EMBL/GenBank/DDBJ databases">
        <authorList>
            <person name="Pinhassi J."/>
            <person name="Pedros-Alio C."/>
            <person name="Ferriera S."/>
            <person name="Johnson J."/>
            <person name="Kravitz S."/>
            <person name="Halpern A."/>
            <person name="Remington K."/>
            <person name="Beeson K."/>
            <person name="Tran B."/>
            <person name="Rogers Y.-H."/>
            <person name="Friedman R."/>
            <person name="Venter J.C."/>
        </authorList>
    </citation>
    <scope>NUCLEOTIDE SEQUENCE [LARGE SCALE GENOMIC DNA]</scope>
    <source>
        <strain evidence="7 8">MED297</strain>
    </source>
</reference>
<keyword evidence="5" id="KW-0732">Signal</keyword>
<keyword evidence="2 4" id="KW-0479">Metal-binding</keyword>
<dbReference type="HOGENOM" id="CLU_146035_0_0_6"/>